<accession>A0A6M3XK76</accession>
<feature type="compositionally biased region" description="Basic and acidic residues" evidence="1">
    <location>
        <begin position="1"/>
        <end position="20"/>
    </location>
</feature>
<name>A0A6M3XK76_9ZZZZ</name>
<reference evidence="2" key="1">
    <citation type="submission" date="2020-03" db="EMBL/GenBank/DDBJ databases">
        <title>The deep terrestrial virosphere.</title>
        <authorList>
            <person name="Holmfeldt K."/>
            <person name="Nilsson E."/>
            <person name="Simone D."/>
            <person name="Lopez-Fernandez M."/>
            <person name="Wu X."/>
            <person name="de Brujin I."/>
            <person name="Lundin D."/>
            <person name="Andersson A."/>
            <person name="Bertilsson S."/>
            <person name="Dopson M."/>
        </authorList>
    </citation>
    <scope>NUCLEOTIDE SEQUENCE</scope>
    <source>
        <strain evidence="2">TM448B00837</strain>
    </source>
</reference>
<organism evidence="2">
    <name type="scientific">viral metagenome</name>
    <dbReference type="NCBI Taxonomy" id="1070528"/>
    <lineage>
        <taxon>unclassified sequences</taxon>
        <taxon>metagenomes</taxon>
        <taxon>organismal metagenomes</taxon>
    </lineage>
</organism>
<dbReference type="EMBL" id="MT144663">
    <property type="protein sequence ID" value="QJH96805.1"/>
    <property type="molecule type" value="Genomic_DNA"/>
</dbReference>
<feature type="region of interest" description="Disordered" evidence="1">
    <location>
        <begin position="1"/>
        <end position="26"/>
    </location>
</feature>
<evidence type="ECO:0000313" key="2">
    <source>
        <dbReference type="EMBL" id="QJH96805.1"/>
    </source>
</evidence>
<protein>
    <submittedName>
        <fullName evidence="2">Uncharacterized protein</fullName>
    </submittedName>
</protein>
<dbReference type="AlphaFoldDB" id="A0A6M3XK76"/>
<sequence>MTLSEKTKTTLTRTLEKDKGGLYPDRVATPTSAGVFPIRDTTATTWRHGDEIPTTTKDMNALFQWEHGDKVYGAQAKEHEGMKEYIKDINLAYGKESSYKSMYFDTFNLISEEKEKFNNL</sequence>
<evidence type="ECO:0000256" key="1">
    <source>
        <dbReference type="SAM" id="MobiDB-lite"/>
    </source>
</evidence>
<proteinExistence type="predicted"/>
<gene>
    <name evidence="2" type="ORF">TM448B00837_0007</name>
</gene>